<dbReference type="Proteomes" id="UP001057375">
    <property type="component" value="Unassembled WGS sequence"/>
</dbReference>
<sequence length="71" mass="8002">MTKSTTAMIMRREDETSTPLPKRAKTMFWGTYPTVEPSMKGRAGMLVTPARMFVTTLLPSGKKRIVRAILK</sequence>
<accession>A0ABQ5KH94</accession>
<keyword evidence="3" id="KW-1185">Reference proteome</keyword>
<protein>
    <submittedName>
        <fullName evidence="2">Uncharacterized protein</fullName>
    </submittedName>
</protein>
<feature type="region of interest" description="Disordered" evidence="1">
    <location>
        <begin position="1"/>
        <end position="20"/>
    </location>
</feature>
<feature type="non-terminal residue" evidence="2">
    <location>
        <position position="71"/>
    </location>
</feature>
<gene>
    <name evidence="2" type="ORF">ADUPG1_001950</name>
</gene>
<evidence type="ECO:0000313" key="2">
    <source>
        <dbReference type="EMBL" id="GKT31291.1"/>
    </source>
</evidence>
<reference evidence="2" key="1">
    <citation type="submission" date="2022-03" db="EMBL/GenBank/DDBJ databases">
        <title>Draft genome sequence of Aduncisulcus paluster, a free-living microaerophilic Fornicata.</title>
        <authorList>
            <person name="Yuyama I."/>
            <person name="Kume K."/>
            <person name="Tamura T."/>
            <person name="Inagaki Y."/>
            <person name="Hashimoto T."/>
        </authorList>
    </citation>
    <scope>NUCLEOTIDE SEQUENCE</scope>
    <source>
        <strain evidence="2">NY0171</strain>
    </source>
</reference>
<evidence type="ECO:0000313" key="3">
    <source>
        <dbReference type="Proteomes" id="UP001057375"/>
    </source>
</evidence>
<dbReference type="EMBL" id="BQXS01002005">
    <property type="protein sequence ID" value="GKT31291.1"/>
    <property type="molecule type" value="Genomic_DNA"/>
</dbReference>
<proteinExistence type="predicted"/>
<name>A0ABQ5KH94_9EUKA</name>
<evidence type="ECO:0000256" key="1">
    <source>
        <dbReference type="SAM" id="MobiDB-lite"/>
    </source>
</evidence>
<organism evidence="2 3">
    <name type="scientific">Aduncisulcus paluster</name>
    <dbReference type="NCBI Taxonomy" id="2918883"/>
    <lineage>
        <taxon>Eukaryota</taxon>
        <taxon>Metamonada</taxon>
        <taxon>Carpediemonas-like organisms</taxon>
        <taxon>Aduncisulcus</taxon>
    </lineage>
</organism>
<comment type="caution">
    <text evidence="2">The sequence shown here is derived from an EMBL/GenBank/DDBJ whole genome shotgun (WGS) entry which is preliminary data.</text>
</comment>